<dbReference type="OMA" id="PPNPNFH"/>
<keyword evidence="4" id="KW-1185">Reference proteome</keyword>
<reference evidence="3" key="1">
    <citation type="submission" date="2021-01" db="UniProtKB">
        <authorList>
            <consortium name="EnsemblPlants"/>
        </authorList>
    </citation>
    <scope>IDENTIFICATION</scope>
</reference>
<name>A0A7N0VL23_KALFE</name>
<dbReference type="InterPro" id="IPR014876">
    <property type="entry name" value="DEK_C"/>
</dbReference>
<dbReference type="CDD" id="cd10567">
    <property type="entry name" value="SWIB-MDM2_like"/>
    <property type="match status" value="2"/>
</dbReference>
<organism evidence="3 4">
    <name type="scientific">Kalanchoe fedtschenkoi</name>
    <name type="common">Lavender scallops</name>
    <name type="synonym">South American air plant</name>
    <dbReference type="NCBI Taxonomy" id="63787"/>
    <lineage>
        <taxon>Eukaryota</taxon>
        <taxon>Viridiplantae</taxon>
        <taxon>Streptophyta</taxon>
        <taxon>Embryophyta</taxon>
        <taxon>Tracheophyta</taxon>
        <taxon>Spermatophyta</taxon>
        <taxon>Magnoliopsida</taxon>
        <taxon>eudicotyledons</taxon>
        <taxon>Gunneridae</taxon>
        <taxon>Pentapetalae</taxon>
        <taxon>Saxifragales</taxon>
        <taxon>Crassulaceae</taxon>
        <taxon>Kalanchoe</taxon>
    </lineage>
</organism>
<dbReference type="InterPro" id="IPR003121">
    <property type="entry name" value="SWIB_MDM2_domain"/>
</dbReference>
<accession>A0A7N0VL23</accession>
<feature type="region of interest" description="Disordered" evidence="1">
    <location>
        <begin position="59"/>
        <end position="154"/>
    </location>
</feature>
<feature type="domain" description="DM2" evidence="2">
    <location>
        <begin position="150"/>
        <end position="227"/>
    </location>
</feature>
<proteinExistence type="predicted"/>
<feature type="compositionally biased region" description="Low complexity" evidence="1">
    <location>
        <begin position="74"/>
        <end position="86"/>
    </location>
</feature>
<protein>
    <recommendedName>
        <fullName evidence="2">DM2 domain-containing protein</fullName>
    </recommendedName>
</protein>
<dbReference type="InterPro" id="IPR036885">
    <property type="entry name" value="SWIB_MDM2_dom_sf"/>
</dbReference>
<feature type="domain" description="DM2" evidence="2">
    <location>
        <begin position="253"/>
        <end position="335"/>
    </location>
</feature>
<dbReference type="EnsemblPlants" id="Kaladp1221s0036.1.v1.1">
    <property type="protein sequence ID" value="Kaladp1221s0036.1.v1.1"/>
    <property type="gene ID" value="Kaladp1221s0036.v1.1"/>
</dbReference>
<evidence type="ECO:0000256" key="1">
    <source>
        <dbReference type="SAM" id="MobiDB-lite"/>
    </source>
</evidence>
<sequence>MATDHEIAQALETLLRDPNPNLFTSLNAVVQQLESRLGRDLSDKFEFIRTQIHQALLRSQHRPHQPHPPPQQPQPQHQPVFMQPQPNYRDHFPFRPMQAFHSGPSSYVPQYLSFGSPAPPTPKSESFPPPPEASKPSAQPKPKRKGGAGGLNKPCGVTPELQAIVGHAALPRTEIVKQLWAYIRKNNLQDPNNKRKIICNDELRLVFETDCTDMFKMNKLLAKHIISLEPAKQPSAKKSKVVADPDTRKTESSPGRYVIISEGLADLFGTDVKKMLQSEVEARVHDYIKASNLEDPKNSSVIQCDSKLQELFQCETLPATGITELMVLHNLFSRG</sequence>
<evidence type="ECO:0000259" key="2">
    <source>
        <dbReference type="PROSITE" id="PS51925"/>
    </source>
</evidence>
<dbReference type="Gramene" id="Kaladp1221s0036.1.v1.1">
    <property type="protein sequence ID" value="Kaladp1221s0036.1.v1.1"/>
    <property type="gene ID" value="Kaladp1221s0036.v1.1"/>
</dbReference>
<feature type="compositionally biased region" description="Pro residues" evidence="1">
    <location>
        <begin position="117"/>
        <end position="133"/>
    </location>
</feature>
<dbReference type="Proteomes" id="UP000594263">
    <property type="component" value="Unplaced"/>
</dbReference>
<dbReference type="Gene3D" id="1.10.245.10">
    <property type="entry name" value="SWIB/MDM2 domain"/>
    <property type="match status" value="2"/>
</dbReference>
<dbReference type="Pfam" id="PF02201">
    <property type="entry name" value="SWIB"/>
    <property type="match status" value="2"/>
</dbReference>
<dbReference type="InterPro" id="IPR019835">
    <property type="entry name" value="SWIB_domain"/>
</dbReference>
<dbReference type="PANTHER" id="PTHR13844">
    <property type="entry name" value="SWI/SNF-RELATED MATRIX-ASSOCIATED ACTIN-DEPENDENT REGULATOR OF CHROMATIN SUBFAMILY D"/>
    <property type="match status" value="1"/>
</dbReference>
<dbReference type="SMART" id="SM00151">
    <property type="entry name" value="SWIB"/>
    <property type="match status" value="2"/>
</dbReference>
<dbReference type="PROSITE" id="PS51925">
    <property type="entry name" value="SWIB_MDM2"/>
    <property type="match status" value="2"/>
</dbReference>
<evidence type="ECO:0000313" key="3">
    <source>
        <dbReference type="EnsemblPlants" id="Kaladp1221s0036.1.v1.1"/>
    </source>
</evidence>
<evidence type="ECO:0000313" key="4">
    <source>
        <dbReference type="Proteomes" id="UP000594263"/>
    </source>
</evidence>
<dbReference type="Pfam" id="PF08766">
    <property type="entry name" value="DEK_C"/>
    <property type="match status" value="1"/>
</dbReference>
<dbReference type="AlphaFoldDB" id="A0A7N0VL23"/>
<dbReference type="SUPFAM" id="SSF47592">
    <property type="entry name" value="SWIB/MDM2 domain"/>
    <property type="match status" value="2"/>
</dbReference>